<keyword evidence="9" id="KW-1133">Transmembrane helix</keyword>
<evidence type="ECO:0000256" key="5">
    <source>
        <dbReference type="ARBA" id="ARBA00023030"/>
    </source>
</evidence>
<dbReference type="InterPro" id="IPR043401">
    <property type="entry name" value="GDNF_fam"/>
</dbReference>
<dbReference type="GO" id="GO:0030971">
    <property type="term" value="F:receptor tyrosine kinase binding"/>
    <property type="evidence" value="ECO:0007669"/>
    <property type="project" value="InterPro"/>
</dbReference>
<dbReference type="SMART" id="SM00204">
    <property type="entry name" value="TGFB"/>
    <property type="match status" value="1"/>
</dbReference>
<evidence type="ECO:0000256" key="6">
    <source>
        <dbReference type="ARBA" id="ARBA00023157"/>
    </source>
</evidence>
<organism evidence="11 12">
    <name type="scientific">Salvelinus namaycush</name>
    <name type="common">Lake trout</name>
    <name type="synonym">Salmo namaycush</name>
    <dbReference type="NCBI Taxonomy" id="8040"/>
    <lineage>
        <taxon>Eukaryota</taxon>
        <taxon>Metazoa</taxon>
        <taxon>Chordata</taxon>
        <taxon>Craniata</taxon>
        <taxon>Vertebrata</taxon>
        <taxon>Euteleostomi</taxon>
        <taxon>Actinopterygii</taxon>
        <taxon>Neopterygii</taxon>
        <taxon>Teleostei</taxon>
        <taxon>Protacanthopterygii</taxon>
        <taxon>Salmoniformes</taxon>
        <taxon>Salmonidae</taxon>
        <taxon>Salmoninae</taxon>
        <taxon>Salvelinus</taxon>
    </lineage>
</organism>
<name>A0A8U1BRG4_SALNM</name>
<keyword evidence="4" id="KW-0732">Signal</keyword>
<accession>A0A8U1BRG4</accession>
<dbReference type="Pfam" id="PF00019">
    <property type="entry name" value="TGF_beta"/>
    <property type="match status" value="1"/>
</dbReference>
<evidence type="ECO:0000313" key="11">
    <source>
        <dbReference type="Proteomes" id="UP000808372"/>
    </source>
</evidence>
<evidence type="ECO:0000256" key="9">
    <source>
        <dbReference type="SAM" id="Phobius"/>
    </source>
</evidence>
<dbReference type="InterPro" id="IPR001839">
    <property type="entry name" value="TGF-b_C"/>
</dbReference>
<feature type="region of interest" description="Disordered" evidence="8">
    <location>
        <begin position="164"/>
        <end position="194"/>
    </location>
</feature>
<evidence type="ECO:0000256" key="8">
    <source>
        <dbReference type="SAM" id="MobiDB-lite"/>
    </source>
</evidence>
<evidence type="ECO:0000256" key="7">
    <source>
        <dbReference type="RuleBase" id="RU000354"/>
    </source>
</evidence>
<dbReference type="GO" id="GO:0005576">
    <property type="term" value="C:extracellular region"/>
    <property type="evidence" value="ECO:0007669"/>
    <property type="project" value="UniProtKB-SubCell"/>
</dbReference>
<dbReference type="GO" id="GO:0048731">
    <property type="term" value="P:system development"/>
    <property type="evidence" value="ECO:0007669"/>
    <property type="project" value="UniProtKB-ARBA"/>
</dbReference>
<comment type="similarity">
    <text evidence="2">Belongs to the TGF-beta family. GDNF subfamily.</text>
</comment>
<dbReference type="GO" id="GO:0008083">
    <property type="term" value="F:growth factor activity"/>
    <property type="evidence" value="ECO:0007669"/>
    <property type="project" value="UniProtKB-KW"/>
</dbReference>
<proteinExistence type="inferred from homology"/>
<keyword evidence="9" id="KW-0812">Transmembrane</keyword>
<dbReference type="CDD" id="cd19383">
    <property type="entry name" value="TGF_beta_Neurturin"/>
    <property type="match status" value="1"/>
</dbReference>
<dbReference type="PANTHER" id="PTHR12173:SF3">
    <property type="entry name" value="NEURTURIN"/>
    <property type="match status" value="1"/>
</dbReference>
<comment type="subcellular location">
    <subcellularLocation>
        <location evidence="1">Secreted</location>
    </subcellularLocation>
</comment>
<gene>
    <name evidence="12" type="primary">LOC120055421</name>
</gene>
<reference evidence="12" key="1">
    <citation type="submission" date="2025-08" db="UniProtKB">
        <authorList>
            <consortium name="RefSeq"/>
        </authorList>
    </citation>
    <scope>IDENTIFICATION</scope>
    <source>
        <tissue evidence="12">White muscle</tissue>
    </source>
</reference>
<dbReference type="Gene3D" id="2.10.90.10">
    <property type="entry name" value="Cystine-knot cytokines"/>
    <property type="match status" value="1"/>
</dbReference>
<dbReference type="Proteomes" id="UP000808372">
    <property type="component" value="Chromosome 11"/>
</dbReference>
<dbReference type="GO" id="GO:0030116">
    <property type="term" value="F:glial cell-derived neurotrophic factor receptor binding"/>
    <property type="evidence" value="ECO:0007669"/>
    <property type="project" value="InterPro"/>
</dbReference>
<evidence type="ECO:0000256" key="3">
    <source>
        <dbReference type="ARBA" id="ARBA00022525"/>
    </source>
</evidence>
<evidence type="ECO:0000256" key="4">
    <source>
        <dbReference type="ARBA" id="ARBA00022729"/>
    </source>
</evidence>
<evidence type="ECO:0000256" key="2">
    <source>
        <dbReference type="ARBA" id="ARBA00009832"/>
    </source>
</evidence>
<dbReference type="AlphaFoldDB" id="A0A8U1BRG4"/>
<keyword evidence="3" id="KW-0964">Secreted</keyword>
<dbReference type="PROSITE" id="PS51362">
    <property type="entry name" value="TGF_BETA_2"/>
    <property type="match status" value="1"/>
</dbReference>
<dbReference type="RefSeq" id="XP_038859211.1">
    <property type="nucleotide sequence ID" value="XM_039003283.1"/>
</dbReference>
<evidence type="ECO:0000259" key="10">
    <source>
        <dbReference type="PROSITE" id="PS51362"/>
    </source>
</evidence>
<protein>
    <submittedName>
        <fullName evidence="12">Neurturin-like</fullName>
    </submittedName>
</protein>
<dbReference type="SUPFAM" id="SSF57501">
    <property type="entry name" value="Cystine-knot cytokines"/>
    <property type="match status" value="1"/>
</dbReference>
<keyword evidence="6" id="KW-1015">Disulfide bond</keyword>
<keyword evidence="9" id="KW-0472">Membrane</keyword>
<evidence type="ECO:0000256" key="1">
    <source>
        <dbReference type="ARBA" id="ARBA00004613"/>
    </source>
</evidence>
<dbReference type="GeneID" id="120055421"/>
<feature type="transmembrane region" description="Helical" evidence="9">
    <location>
        <begin position="99"/>
        <end position="119"/>
    </location>
</feature>
<dbReference type="PANTHER" id="PTHR12173">
    <property type="entry name" value="GDNF SUBFAMILY OF TGF-BETA FAMILY"/>
    <property type="match status" value="1"/>
</dbReference>
<evidence type="ECO:0000313" key="12">
    <source>
        <dbReference type="RefSeq" id="XP_038859211.1"/>
    </source>
</evidence>
<keyword evidence="5 7" id="KW-0339">Growth factor</keyword>
<keyword evidence="11" id="KW-1185">Reference proteome</keyword>
<dbReference type="InterPro" id="IPR029034">
    <property type="entry name" value="Cystine-knot_cytokine"/>
</dbReference>
<feature type="compositionally biased region" description="Basic residues" evidence="8">
    <location>
        <begin position="182"/>
        <end position="194"/>
    </location>
</feature>
<sequence length="296" mass="35578">MALNKMRNTNSFLHYSFLHYSFLHYSFLHYSFLHYSFLHYSFLHYNFLHYSFLHYNFFLHYSFLHYSFLHYSFLHYSFLHYSFLHYSFLHYSFLHYSFLHYSFLHYSFLHYSFLHYSFLMKAGVHRTVRAVDTISSLLSQFSHLLQSFTEGELQKVIGTLIDRSSKRRGRNSREESQESSSRRTKGAKSGRRRRLKPCSLREVEVTVGELGLGYDSDETLLFRYCSGRCTARRRRNYDIALEHTRRAGHIKKGRRDKVQYSPCCRPIAYEKDISFLDNNSRYHTVQDVLARECGCA</sequence>
<feature type="domain" description="TGF-beta family profile" evidence="10">
    <location>
        <begin position="180"/>
        <end position="296"/>
    </location>
</feature>
<dbReference type="KEGG" id="snh:120055421"/>